<dbReference type="RefSeq" id="WP_108686308.1">
    <property type="nucleotide sequence ID" value="NZ_QCYK01000001.1"/>
</dbReference>
<dbReference type="AlphaFoldDB" id="A0A2T7BPW7"/>
<dbReference type="SUPFAM" id="SSF101874">
    <property type="entry name" value="YceI-like"/>
    <property type="match status" value="1"/>
</dbReference>
<organism evidence="3 4">
    <name type="scientific">Chitinophaga parva</name>
    <dbReference type="NCBI Taxonomy" id="2169414"/>
    <lineage>
        <taxon>Bacteria</taxon>
        <taxon>Pseudomonadati</taxon>
        <taxon>Bacteroidota</taxon>
        <taxon>Chitinophagia</taxon>
        <taxon>Chitinophagales</taxon>
        <taxon>Chitinophagaceae</taxon>
        <taxon>Chitinophaga</taxon>
    </lineage>
</organism>
<dbReference type="InterPro" id="IPR036761">
    <property type="entry name" value="TTHA0802/YceI-like_sf"/>
</dbReference>
<accession>A0A2T7BPW7</accession>
<dbReference type="OrthoDB" id="116832at2"/>
<feature type="domain" description="Lipid/polyisoprenoid-binding YceI-like" evidence="2">
    <location>
        <begin position="21"/>
        <end position="178"/>
    </location>
</feature>
<gene>
    <name evidence="3" type="ORF">DCC81_09600</name>
</gene>
<keyword evidence="1" id="KW-0732">Signal</keyword>
<dbReference type="InterPro" id="IPR007372">
    <property type="entry name" value="Lipid/polyisoprenoid-bd_YceI"/>
</dbReference>
<feature type="signal peptide" evidence="1">
    <location>
        <begin position="1"/>
        <end position="19"/>
    </location>
</feature>
<evidence type="ECO:0000256" key="1">
    <source>
        <dbReference type="SAM" id="SignalP"/>
    </source>
</evidence>
<reference evidence="3 4" key="1">
    <citation type="submission" date="2018-04" db="EMBL/GenBank/DDBJ databases">
        <title>Chitinophaga fuyangensis sp. nov., isolated from soil in a chemical factory.</title>
        <authorList>
            <person name="Chen K."/>
        </authorList>
    </citation>
    <scope>NUCLEOTIDE SEQUENCE [LARGE SCALE GENOMIC DNA]</scope>
    <source>
        <strain evidence="3 4">LY-1</strain>
    </source>
</reference>
<proteinExistence type="predicted"/>
<dbReference type="EMBL" id="QCYK01000001">
    <property type="protein sequence ID" value="PUZ29671.1"/>
    <property type="molecule type" value="Genomic_DNA"/>
</dbReference>
<evidence type="ECO:0000259" key="2">
    <source>
        <dbReference type="SMART" id="SM00867"/>
    </source>
</evidence>
<comment type="caution">
    <text evidence="3">The sequence shown here is derived from an EMBL/GenBank/DDBJ whole genome shotgun (WGS) entry which is preliminary data.</text>
</comment>
<evidence type="ECO:0000313" key="4">
    <source>
        <dbReference type="Proteomes" id="UP000244450"/>
    </source>
</evidence>
<sequence>MKYLYMVLLAGVAAAPAKAQTYMTRNGEAGFYSKTPMEDIKAENKQVYAAIDRTKKTVAFTLLMRNFLFEKQLMQDHFNENYAESDKFPRAQFAGTYTGDVPATPGTYPVQVSGKLTIHGVTKDVQMPATLEVQGDKLTGKTQFSVDPNDYNIKIPALVREKIAAKIDVKVNAACQAVK</sequence>
<feature type="chain" id="PRO_5015706439" evidence="1">
    <location>
        <begin position="20"/>
        <end position="179"/>
    </location>
</feature>
<dbReference type="PANTHER" id="PTHR34406:SF1">
    <property type="entry name" value="PROTEIN YCEI"/>
    <property type="match status" value="1"/>
</dbReference>
<protein>
    <submittedName>
        <fullName evidence="3">YceI family protein</fullName>
    </submittedName>
</protein>
<name>A0A2T7BPW7_9BACT</name>
<dbReference type="Gene3D" id="2.40.128.110">
    <property type="entry name" value="Lipid/polyisoprenoid-binding, YceI-like"/>
    <property type="match status" value="1"/>
</dbReference>
<dbReference type="Pfam" id="PF04264">
    <property type="entry name" value="YceI"/>
    <property type="match status" value="1"/>
</dbReference>
<dbReference type="PANTHER" id="PTHR34406">
    <property type="entry name" value="PROTEIN YCEI"/>
    <property type="match status" value="1"/>
</dbReference>
<dbReference type="Proteomes" id="UP000244450">
    <property type="component" value="Unassembled WGS sequence"/>
</dbReference>
<keyword evidence="4" id="KW-1185">Reference proteome</keyword>
<evidence type="ECO:0000313" key="3">
    <source>
        <dbReference type="EMBL" id="PUZ29671.1"/>
    </source>
</evidence>
<dbReference type="SMART" id="SM00867">
    <property type="entry name" value="YceI"/>
    <property type="match status" value="1"/>
</dbReference>